<feature type="region of interest" description="Disordered" evidence="1">
    <location>
        <begin position="282"/>
        <end position="323"/>
    </location>
</feature>
<feature type="region of interest" description="Disordered" evidence="1">
    <location>
        <begin position="133"/>
        <end position="252"/>
    </location>
</feature>
<protein>
    <submittedName>
        <fullName evidence="2">Uncharacterized protein</fullName>
    </submittedName>
</protein>
<reference evidence="2" key="1">
    <citation type="journal article" date="2022" name="bioRxiv">
        <title>Sequencing and chromosome-scale assembly of the giantPleurodeles waltlgenome.</title>
        <authorList>
            <person name="Brown T."/>
            <person name="Elewa A."/>
            <person name="Iarovenko S."/>
            <person name="Subramanian E."/>
            <person name="Araus A.J."/>
            <person name="Petzold A."/>
            <person name="Susuki M."/>
            <person name="Suzuki K.-i.T."/>
            <person name="Hayashi T."/>
            <person name="Toyoda A."/>
            <person name="Oliveira C."/>
            <person name="Osipova E."/>
            <person name="Leigh N.D."/>
            <person name="Simon A."/>
            <person name="Yun M.H."/>
        </authorList>
    </citation>
    <scope>NUCLEOTIDE SEQUENCE</scope>
    <source>
        <strain evidence="2">20211129_DDA</strain>
        <tissue evidence="2">Liver</tissue>
    </source>
</reference>
<accession>A0AAV7W2C2</accession>
<name>A0AAV7W2C2_PLEWA</name>
<feature type="region of interest" description="Disordered" evidence="1">
    <location>
        <begin position="25"/>
        <end position="51"/>
    </location>
</feature>
<evidence type="ECO:0000313" key="2">
    <source>
        <dbReference type="EMBL" id="KAJ1207111.1"/>
    </source>
</evidence>
<feature type="compositionally biased region" description="Pro residues" evidence="1">
    <location>
        <begin position="39"/>
        <end position="50"/>
    </location>
</feature>
<feature type="compositionally biased region" description="Basic residues" evidence="1">
    <location>
        <begin position="229"/>
        <end position="245"/>
    </location>
</feature>
<comment type="caution">
    <text evidence="2">The sequence shown here is derived from an EMBL/GenBank/DDBJ whole genome shotgun (WGS) entry which is preliminary data.</text>
</comment>
<keyword evidence="3" id="KW-1185">Reference proteome</keyword>
<evidence type="ECO:0000256" key="1">
    <source>
        <dbReference type="SAM" id="MobiDB-lite"/>
    </source>
</evidence>
<feature type="compositionally biased region" description="Basic residues" evidence="1">
    <location>
        <begin position="292"/>
        <end position="301"/>
    </location>
</feature>
<dbReference type="Proteomes" id="UP001066276">
    <property type="component" value="Chromosome 1_2"/>
</dbReference>
<dbReference type="EMBL" id="JANPWB010000002">
    <property type="protein sequence ID" value="KAJ1207111.1"/>
    <property type="molecule type" value="Genomic_DNA"/>
</dbReference>
<sequence>MLCPARLGVSGAPVSWILLSRTPSQHPAVSGRRSRGLPAPAPNSSGPPVPLQSRQCLPGFTPGPVVPCSLSSLGVCQGPEPHLKLSGLAACPRVTPSPRRRFAPSLSLSWPCSVPDPFWGLARVLEQRHFAAQQSASSVGPPGPDRHLRHSRKISPASPAILRSGAQREATAPTAVRPPSSPGAARLQERRLAAPRLGATSPGLPGPLQHLRRRWRTRPESPVALSRLPSRHFGSRPHARPRLRPHAQASGHQSLLLADSGTLRGHRGGPLTLDPFHRLRPTAWTPIGPGKVRFRAHSRRPLRSEKFRRAPSPGPWPRPHRDI</sequence>
<organism evidence="2 3">
    <name type="scientific">Pleurodeles waltl</name>
    <name type="common">Iberian ribbed newt</name>
    <dbReference type="NCBI Taxonomy" id="8319"/>
    <lineage>
        <taxon>Eukaryota</taxon>
        <taxon>Metazoa</taxon>
        <taxon>Chordata</taxon>
        <taxon>Craniata</taxon>
        <taxon>Vertebrata</taxon>
        <taxon>Euteleostomi</taxon>
        <taxon>Amphibia</taxon>
        <taxon>Batrachia</taxon>
        <taxon>Caudata</taxon>
        <taxon>Salamandroidea</taxon>
        <taxon>Salamandridae</taxon>
        <taxon>Pleurodelinae</taxon>
        <taxon>Pleurodeles</taxon>
    </lineage>
</organism>
<dbReference type="AlphaFoldDB" id="A0AAV7W2C2"/>
<proteinExistence type="predicted"/>
<evidence type="ECO:0000313" key="3">
    <source>
        <dbReference type="Proteomes" id="UP001066276"/>
    </source>
</evidence>
<gene>
    <name evidence="2" type="ORF">NDU88_002503</name>
</gene>